<gene>
    <name evidence="1" type="ORF">K504DRAFT_523451</name>
</gene>
<evidence type="ECO:0000313" key="1">
    <source>
        <dbReference type="EMBL" id="KAF2711927.1"/>
    </source>
</evidence>
<dbReference type="OrthoDB" id="3766937at2759"/>
<keyword evidence="2" id="KW-1185">Reference proteome</keyword>
<dbReference type="AlphaFoldDB" id="A0A6G1KHT9"/>
<accession>A0A6G1KHT9</accession>
<reference evidence="1" key="1">
    <citation type="journal article" date="2020" name="Stud. Mycol.">
        <title>101 Dothideomycetes genomes: a test case for predicting lifestyles and emergence of pathogens.</title>
        <authorList>
            <person name="Haridas S."/>
            <person name="Albert R."/>
            <person name="Binder M."/>
            <person name="Bloem J."/>
            <person name="Labutti K."/>
            <person name="Salamov A."/>
            <person name="Andreopoulos B."/>
            <person name="Baker S."/>
            <person name="Barry K."/>
            <person name="Bills G."/>
            <person name="Bluhm B."/>
            <person name="Cannon C."/>
            <person name="Castanera R."/>
            <person name="Culley D."/>
            <person name="Daum C."/>
            <person name="Ezra D."/>
            <person name="Gonzalez J."/>
            <person name="Henrissat B."/>
            <person name="Kuo A."/>
            <person name="Liang C."/>
            <person name="Lipzen A."/>
            <person name="Lutzoni F."/>
            <person name="Magnuson J."/>
            <person name="Mondo S."/>
            <person name="Nolan M."/>
            <person name="Ohm R."/>
            <person name="Pangilinan J."/>
            <person name="Park H.-J."/>
            <person name="Ramirez L."/>
            <person name="Alfaro M."/>
            <person name="Sun H."/>
            <person name="Tritt A."/>
            <person name="Yoshinaga Y."/>
            <person name="Zwiers L.-H."/>
            <person name="Turgeon B."/>
            <person name="Goodwin S."/>
            <person name="Spatafora J."/>
            <person name="Crous P."/>
            <person name="Grigoriev I."/>
        </authorList>
    </citation>
    <scope>NUCLEOTIDE SEQUENCE</scope>
    <source>
        <strain evidence="1">CBS 279.74</strain>
    </source>
</reference>
<sequence length="233" mass="26653">MIYHALIAGDNTNSESFAIQRAALMSKRTQEAYRRSIIALIQVCSQIRTEFRPLYLQSRKVKLEVRLLSGWISALYPSEADSMCTPAGITVELPQFPDLGGWDLLPLLRMRHLSEDEIIVHRLWFDRPDASHDTYYNNGGLLGSAMFDCFTLQDFVLFNSEGWKGEILGGKFATVRLRDWSSDMYIHVVFKPEHAPKYINKEYADEEQVLQYMNEVGLASDIIRLRVGVEQAG</sequence>
<proteinExistence type="predicted"/>
<organism evidence="1 2">
    <name type="scientific">Pleomassaria siparia CBS 279.74</name>
    <dbReference type="NCBI Taxonomy" id="1314801"/>
    <lineage>
        <taxon>Eukaryota</taxon>
        <taxon>Fungi</taxon>
        <taxon>Dikarya</taxon>
        <taxon>Ascomycota</taxon>
        <taxon>Pezizomycotina</taxon>
        <taxon>Dothideomycetes</taxon>
        <taxon>Pleosporomycetidae</taxon>
        <taxon>Pleosporales</taxon>
        <taxon>Pleomassariaceae</taxon>
        <taxon>Pleomassaria</taxon>
    </lineage>
</organism>
<dbReference type="Proteomes" id="UP000799428">
    <property type="component" value="Unassembled WGS sequence"/>
</dbReference>
<dbReference type="EMBL" id="MU005767">
    <property type="protein sequence ID" value="KAF2711927.1"/>
    <property type="molecule type" value="Genomic_DNA"/>
</dbReference>
<protein>
    <submittedName>
        <fullName evidence="1">Uncharacterized protein</fullName>
    </submittedName>
</protein>
<name>A0A6G1KHT9_9PLEO</name>
<evidence type="ECO:0000313" key="2">
    <source>
        <dbReference type="Proteomes" id="UP000799428"/>
    </source>
</evidence>